<evidence type="ECO:0000259" key="1">
    <source>
        <dbReference type="Pfam" id="PF07746"/>
    </source>
</evidence>
<name>A0A918AS13_9PSEU</name>
<dbReference type="RefSeq" id="WP_189226437.1">
    <property type="nucleotide sequence ID" value="NZ_BMRG01000016.1"/>
</dbReference>
<feature type="domain" description="Extradiol ring-cleavage dioxygenase LigAB LigA subunit" evidence="1">
    <location>
        <begin position="6"/>
        <end position="67"/>
    </location>
</feature>
<dbReference type="Proteomes" id="UP000639606">
    <property type="component" value="Unassembled WGS sequence"/>
</dbReference>
<dbReference type="Pfam" id="PF07746">
    <property type="entry name" value="LigA"/>
    <property type="match status" value="1"/>
</dbReference>
<gene>
    <name evidence="2" type="ORF">GCM10010185_57280</name>
</gene>
<keyword evidence="3" id="KW-1185">Reference proteome</keyword>
<organism evidence="2 3">
    <name type="scientific">Saccharothrix coeruleofusca</name>
    <dbReference type="NCBI Taxonomy" id="33919"/>
    <lineage>
        <taxon>Bacteria</taxon>
        <taxon>Bacillati</taxon>
        <taxon>Actinomycetota</taxon>
        <taxon>Actinomycetes</taxon>
        <taxon>Pseudonocardiales</taxon>
        <taxon>Pseudonocardiaceae</taxon>
        <taxon>Saccharothrix</taxon>
    </lineage>
</organism>
<dbReference type="InterPro" id="IPR011986">
    <property type="entry name" value="Xdiol_dOase_LigA"/>
</dbReference>
<reference evidence="2" key="2">
    <citation type="submission" date="2020-09" db="EMBL/GenBank/DDBJ databases">
        <authorList>
            <person name="Sun Q."/>
            <person name="Ohkuma M."/>
        </authorList>
    </citation>
    <scope>NUCLEOTIDE SEQUENCE</scope>
    <source>
        <strain evidence="2">JCM 3313</strain>
    </source>
</reference>
<protein>
    <recommendedName>
        <fullName evidence="1">Extradiol ring-cleavage dioxygenase LigAB LigA subunit domain-containing protein</fullName>
    </recommendedName>
</protein>
<proteinExistence type="predicted"/>
<sequence length="93" mass="10656">MSVYEINRICYLVAHDDEFRGRLRTDPRRQLDEFALTEPERAALLAGDVRALYDRGAHPVLLVRLGTHRVLGLTPELYAERIRTARPGNGEQK</sequence>
<accession>A0A918AS13</accession>
<dbReference type="AlphaFoldDB" id="A0A918AS13"/>
<evidence type="ECO:0000313" key="2">
    <source>
        <dbReference type="EMBL" id="GGP76163.1"/>
    </source>
</evidence>
<dbReference type="Gene3D" id="1.10.700.10">
    <property type="entry name" value="Dioxygenase LigAB, LigA subunit"/>
    <property type="match status" value="1"/>
</dbReference>
<evidence type="ECO:0000313" key="3">
    <source>
        <dbReference type="Proteomes" id="UP000639606"/>
    </source>
</evidence>
<dbReference type="EMBL" id="BMRG01000016">
    <property type="protein sequence ID" value="GGP76163.1"/>
    <property type="molecule type" value="Genomic_DNA"/>
</dbReference>
<dbReference type="SUPFAM" id="SSF48076">
    <property type="entry name" value="LigA subunit of an aromatic-ring-opening dioxygenase LigAB"/>
    <property type="match status" value="1"/>
</dbReference>
<reference evidence="2" key="1">
    <citation type="journal article" date="2014" name="Int. J. Syst. Evol. Microbiol.">
        <title>Complete genome sequence of Corynebacterium casei LMG S-19264T (=DSM 44701T), isolated from a smear-ripened cheese.</title>
        <authorList>
            <consortium name="US DOE Joint Genome Institute (JGI-PGF)"/>
            <person name="Walter F."/>
            <person name="Albersmeier A."/>
            <person name="Kalinowski J."/>
            <person name="Ruckert C."/>
        </authorList>
    </citation>
    <scope>NUCLEOTIDE SEQUENCE</scope>
    <source>
        <strain evidence="2">JCM 3313</strain>
    </source>
</reference>
<comment type="caution">
    <text evidence="2">The sequence shown here is derived from an EMBL/GenBank/DDBJ whole genome shotgun (WGS) entry which is preliminary data.</text>
</comment>
<dbReference type="InterPro" id="IPR036622">
    <property type="entry name" value="LigA_sf"/>
</dbReference>